<keyword evidence="4" id="KW-0552">Olfaction</keyword>
<evidence type="ECO:0000256" key="1">
    <source>
        <dbReference type="ARBA" id="ARBA00004141"/>
    </source>
</evidence>
<evidence type="ECO:0000256" key="4">
    <source>
        <dbReference type="ARBA" id="ARBA00022725"/>
    </source>
</evidence>
<comment type="subcellular location">
    <subcellularLocation>
        <location evidence="1">Membrane</location>
        <topology evidence="1">Multi-pass membrane protein</topology>
    </subcellularLocation>
</comment>
<evidence type="ECO:0000313" key="9">
    <source>
        <dbReference type="EnsemblMetazoa" id="AALB009740-PA"/>
    </source>
</evidence>
<name>A0A182FT60_ANOAL</name>
<keyword evidence="10" id="KW-1185">Reference proteome</keyword>
<keyword evidence="7" id="KW-0675">Receptor</keyword>
<organism evidence="9 10">
    <name type="scientific">Anopheles albimanus</name>
    <name type="common">New world malaria mosquito</name>
    <dbReference type="NCBI Taxonomy" id="7167"/>
    <lineage>
        <taxon>Eukaryota</taxon>
        <taxon>Metazoa</taxon>
        <taxon>Ecdysozoa</taxon>
        <taxon>Arthropoda</taxon>
        <taxon>Hexapoda</taxon>
        <taxon>Insecta</taxon>
        <taxon>Pterygota</taxon>
        <taxon>Neoptera</taxon>
        <taxon>Endopterygota</taxon>
        <taxon>Diptera</taxon>
        <taxon>Nematocera</taxon>
        <taxon>Culicoidea</taxon>
        <taxon>Culicidae</taxon>
        <taxon>Anophelinae</taxon>
        <taxon>Anopheles</taxon>
    </lineage>
</organism>
<dbReference type="STRING" id="7167.A0A182FT60"/>
<dbReference type="GO" id="GO:0005549">
    <property type="term" value="F:odorant binding"/>
    <property type="evidence" value="ECO:0007669"/>
    <property type="project" value="InterPro"/>
</dbReference>
<evidence type="ECO:0000256" key="5">
    <source>
        <dbReference type="ARBA" id="ARBA00022989"/>
    </source>
</evidence>
<evidence type="ECO:0000256" key="7">
    <source>
        <dbReference type="ARBA" id="ARBA00023170"/>
    </source>
</evidence>
<accession>A0A182FT60</accession>
<dbReference type="PANTHER" id="PTHR21137">
    <property type="entry name" value="ODORANT RECEPTOR"/>
    <property type="match status" value="1"/>
</dbReference>
<keyword evidence="3" id="KW-0812">Transmembrane</keyword>
<dbReference type="VEuPathDB" id="VectorBase:AALB20_026061"/>
<dbReference type="EnsemblMetazoa" id="AALB009740-RA">
    <property type="protein sequence ID" value="AALB009740-PA"/>
    <property type="gene ID" value="AALB009740"/>
</dbReference>
<protein>
    <submittedName>
        <fullName evidence="9">Uncharacterized protein</fullName>
    </submittedName>
</protein>
<evidence type="ECO:0000256" key="8">
    <source>
        <dbReference type="ARBA" id="ARBA00023224"/>
    </source>
</evidence>
<evidence type="ECO:0000256" key="2">
    <source>
        <dbReference type="ARBA" id="ARBA00022606"/>
    </source>
</evidence>
<evidence type="ECO:0000256" key="3">
    <source>
        <dbReference type="ARBA" id="ARBA00022692"/>
    </source>
</evidence>
<dbReference type="Pfam" id="PF02949">
    <property type="entry name" value="7tm_6"/>
    <property type="match status" value="1"/>
</dbReference>
<evidence type="ECO:0000313" key="10">
    <source>
        <dbReference type="Proteomes" id="UP000069272"/>
    </source>
</evidence>
<keyword evidence="6" id="KW-0472">Membrane</keyword>
<dbReference type="Proteomes" id="UP000069272">
    <property type="component" value="Chromosome X"/>
</dbReference>
<dbReference type="AlphaFoldDB" id="A0A182FT60"/>
<dbReference type="GO" id="GO:0005886">
    <property type="term" value="C:plasma membrane"/>
    <property type="evidence" value="ECO:0007669"/>
    <property type="project" value="TreeGrafter"/>
</dbReference>
<dbReference type="GO" id="GO:0004984">
    <property type="term" value="F:olfactory receptor activity"/>
    <property type="evidence" value="ECO:0007669"/>
    <property type="project" value="InterPro"/>
</dbReference>
<dbReference type="GO" id="GO:0007165">
    <property type="term" value="P:signal transduction"/>
    <property type="evidence" value="ECO:0007669"/>
    <property type="project" value="UniProtKB-KW"/>
</dbReference>
<keyword evidence="8" id="KW-0807">Transducer</keyword>
<sequence length="346" mass="40023">MFWKIRRIYCFLVLISFLILQTIYVFQNVENFLSISDVIPTMVVCMVAISKFYMFVFHASTIFTLIDSFKKLHVHSNGAGRNIFCNSSQFHAKLTTIYIISSLIVGWFYIFSAVIATVRQDDQNIRFVTPMAFPHSYQHPVSFIVTFLLNCDSIHMSIFISASVDTCFSELATHVAIHFNILQRRFQACDFSKENNREFKSLMHYHNDLLQLCLNMTNLFSYTVFFLLLLDSLLLCIIGYQMIVFLNTPRVLMLLSFGFVMILQAVIYTYHGSRMYHESLRVTDALYQSNWYDGELTTRKELLFCMLRAQKPIVTKGGFITATLPTLKKILSTSGSYITVLLSFDS</sequence>
<reference evidence="9" key="2">
    <citation type="submission" date="2022-08" db="UniProtKB">
        <authorList>
            <consortium name="EnsemblMetazoa"/>
        </authorList>
    </citation>
    <scope>IDENTIFICATION</scope>
    <source>
        <strain evidence="9">STECLA/ALBI9_A</strain>
    </source>
</reference>
<dbReference type="InterPro" id="IPR004117">
    <property type="entry name" value="7tm6_olfct_rcpt"/>
</dbReference>
<proteinExistence type="predicted"/>
<keyword evidence="2" id="KW-0716">Sensory transduction</keyword>
<dbReference type="VEuPathDB" id="VectorBase:AALB009740"/>
<reference evidence="9 10" key="1">
    <citation type="journal article" date="2017" name="G3 (Bethesda)">
        <title>The Physical Genome Mapping of Anopheles albimanus Corrected Scaffold Misassemblies and Identified Interarm Rearrangements in Genus Anopheles.</title>
        <authorList>
            <person name="Artemov G.N."/>
            <person name="Peery A.N."/>
            <person name="Jiang X."/>
            <person name="Tu Z."/>
            <person name="Stegniy V.N."/>
            <person name="Sharakhova M.V."/>
            <person name="Sharakhov I.V."/>
        </authorList>
    </citation>
    <scope>NUCLEOTIDE SEQUENCE [LARGE SCALE GENOMIC DNA]</scope>
    <source>
        <strain evidence="9 10">ALBI9_A</strain>
    </source>
</reference>
<evidence type="ECO:0000256" key="6">
    <source>
        <dbReference type="ARBA" id="ARBA00023136"/>
    </source>
</evidence>
<keyword evidence="5" id="KW-1133">Transmembrane helix</keyword>
<dbReference type="PANTHER" id="PTHR21137:SF43">
    <property type="entry name" value="ODORANT RECEPTOR 47A-RELATED"/>
    <property type="match status" value="1"/>
</dbReference>